<evidence type="ECO:0000256" key="2">
    <source>
        <dbReference type="ARBA" id="ARBA00023015"/>
    </source>
</evidence>
<evidence type="ECO:0000313" key="7">
    <source>
        <dbReference type="EMBL" id="MDN5202910.1"/>
    </source>
</evidence>
<dbReference type="InterPro" id="IPR039425">
    <property type="entry name" value="RNA_pol_sigma-70-like"/>
</dbReference>
<dbReference type="InterPro" id="IPR007627">
    <property type="entry name" value="RNA_pol_sigma70_r2"/>
</dbReference>
<evidence type="ECO:0000313" key="8">
    <source>
        <dbReference type="Proteomes" id="UP001172082"/>
    </source>
</evidence>
<dbReference type="InterPro" id="IPR013324">
    <property type="entry name" value="RNA_pol_sigma_r3/r4-like"/>
</dbReference>
<organism evidence="7 8">
    <name type="scientific">Splendidivirga corallicola</name>
    <dbReference type="NCBI Taxonomy" id="3051826"/>
    <lineage>
        <taxon>Bacteria</taxon>
        <taxon>Pseudomonadati</taxon>
        <taxon>Bacteroidota</taxon>
        <taxon>Cytophagia</taxon>
        <taxon>Cytophagales</taxon>
        <taxon>Splendidivirgaceae</taxon>
        <taxon>Splendidivirga</taxon>
    </lineage>
</organism>
<sequence>MAEDTELIRIIEGCKKGNLKSQEMLYKHFYGYAMSACLVYANSKDDALEILNDGFLKIFSHITKHDPNKSLKGWIRRIMVNTAIDHYRKNAKHYNSVKLENAIEVVTPADIYSHISAEEIVEVVQELTPGYRMVFSLYVIEGYSHKEIGKKLGIAESTSRANLVMANRKLRGMLEKRYRKENV</sequence>
<keyword evidence="4" id="KW-0804">Transcription</keyword>
<dbReference type="EMBL" id="JAUJEA010000005">
    <property type="protein sequence ID" value="MDN5202910.1"/>
    <property type="molecule type" value="Genomic_DNA"/>
</dbReference>
<dbReference type="Proteomes" id="UP001172082">
    <property type="component" value="Unassembled WGS sequence"/>
</dbReference>
<protein>
    <submittedName>
        <fullName evidence="7">Sigma-70 family RNA polymerase sigma factor</fullName>
    </submittedName>
</protein>
<evidence type="ECO:0000256" key="4">
    <source>
        <dbReference type="ARBA" id="ARBA00023163"/>
    </source>
</evidence>
<feature type="domain" description="RNA polymerase sigma-70 region 2" evidence="5">
    <location>
        <begin position="25"/>
        <end position="92"/>
    </location>
</feature>
<dbReference type="Pfam" id="PF08281">
    <property type="entry name" value="Sigma70_r4_2"/>
    <property type="match status" value="1"/>
</dbReference>
<dbReference type="SUPFAM" id="SSF88659">
    <property type="entry name" value="Sigma3 and sigma4 domains of RNA polymerase sigma factors"/>
    <property type="match status" value="1"/>
</dbReference>
<evidence type="ECO:0000256" key="1">
    <source>
        <dbReference type="ARBA" id="ARBA00010641"/>
    </source>
</evidence>
<dbReference type="NCBIfam" id="TIGR02937">
    <property type="entry name" value="sigma70-ECF"/>
    <property type="match status" value="1"/>
</dbReference>
<keyword evidence="2" id="KW-0805">Transcription regulation</keyword>
<keyword evidence="8" id="KW-1185">Reference proteome</keyword>
<dbReference type="InterPro" id="IPR036388">
    <property type="entry name" value="WH-like_DNA-bd_sf"/>
</dbReference>
<comment type="caution">
    <text evidence="7">The sequence shown here is derived from an EMBL/GenBank/DDBJ whole genome shotgun (WGS) entry which is preliminary data.</text>
</comment>
<dbReference type="Gene3D" id="1.10.1740.10">
    <property type="match status" value="1"/>
</dbReference>
<dbReference type="Gene3D" id="1.10.10.10">
    <property type="entry name" value="Winged helix-like DNA-binding domain superfamily/Winged helix DNA-binding domain"/>
    <property type="match status" value="1"/>
</dbReference>
<dbReference type="RefSeq" id="WP_346752929.1">
    <property type="nucleotide sequence ID" value="NZ_JAUJEA010000005.1"/>
</dbReference>
<dbReference type="InterPro" id="IPR014284">
    <property type="entry name" value="RNA_pol_sigma-70_dom"/>
</dbReference>
<evidence type="ECO:0000259" key="6">
    <source>
        <dbReference type="Pfam" id="PF08281"/>
    </source>
</evidence>
<feature type="domain" description="RNA polymerase sigma factor 70 region 4 type 2" evidence="6">
    <location>
        <begin position="118"/>
        <end position="169"/>
    </location>
</feature>
<keyword evidence="3" id="KW-0731">Sigma factor</keyword>
<reference evidence="7" key="1">
    <citation type="submission" date="2023-06" db="EMBL/GenBank/DDBJ databases">
        <title>Genomic of Parafulvivirga corallium.</title>
        <authorList>
            <person name="Wang G."/>
        </authorList>
    </citation>
    <scope>NUCLEOTIDE SEQUENCE</scope>
    <source>
        <strain evidence="7">BMA10</strain>
    </source>
</reference>
<evidence type="ECO:0000259" key="5">
    <source>
        <dbReference type="Pfam" id="PF04542"/>
    </source>
</evidence>
<accession>A0ABT8KQB8</accession>
<dbReference type="Pfam" id="PF04542">
    <property type="entry name" value="Sigma70_r2"/>
    <property type="match status" value="1"/>
</dbReference>
<dbReference type="SUPFAM" id="SSF88946">
    <property type="entry name" value="Sigma2 domain of RNA polymerase sigma factors"/>
    <property type="match status" value="1"/>
</dbReference>
<gene>
    <name evidence="7" type="ORF">QQ008_16085</name>
</gene>
<dbReference type="CDD" id="cd06171">
    <property type="entry name" value="Sigma70_r4"/>
    <property type="match status" value="1"/>
</dbReference>
<evidence type="ECO:0000256" key="3">
    <source>
        <dbReference type="ARBA" id="ARBA00023082"/>
    </source>
</evidence>
<dbReference type="InterPro" id="IPR013249">
    <property type="entry name" value="RNA_pol_sigma70_r4_t2"/>
</dbReference>
<proteinExistence type="inferred from homology"/>
<dbReference type="PANTHER" id="PTHR43133">
    <property type="entry name" value="RNA POLYMERASE ECF-TYPE SIGMA FACTO"/>
    <property type="match status" value="1"/>
</dbReference>
<name>A0ABT8KQB8_9BACT</name>
<dbReference type="PANTHER" id="PTHR43133:SF46">
    <property type="entry name" value="RNA POLYMERASE SIGMA-70 FACTOR ECF SUBFAMILY"/>
    <property type="match status" value="1"/>
</dbReference>
<dbReference type="InterPro" id="IPR013325">
    <property type="entry name" value="RNA_pol_sigma_r2"/>
</dbReference>
<comment type="similarity">
    <text evidence="1">Belongs to the sigma-70 factor family. ECF subfamily.</text>
</comment>